<organism evidence="2 3">
    <name type="scientific">Bacterioplanoides pacificum</name>
    <dbReference type="NCBI Taxonomy" id="1171596"/>
    <lineage>
        <taxon>Bacteria</taxon>
        <taxon>Pseudomonadati</taxon>
        <taxon>Pseudomonadota</taxon>
        <taxon>Gammaproteobacteria</taxon>
        <taxon>Oceanospirillales</taxon>
        <taxon>Oceanospirillaceae</taxon>
        <taxon>Bacterioplanoides</taxon>
    </lineage>
</organism>
<dbReference type="PROSITE" id="PS51186">
    <property type="entry name" value="GNAT"/>
    <property type="match status" value="1"/>
</dbReference>
<dbReference type="Pfam" id="PF12568">
    <property type="entry name" value="PanZ"/>
    <property type="match status" value="1"/>
</dbReference>
<dbReference type="InterPro" id="IPR000182">
    <property type="entry name" value="GNAT_dom"/>
</dbReference>
<evidence type="ECO:0000313" key="3">
    <source>
        <dbReference type="Proteomes" id="UP001595722"/>
    </source>
</evidence>
<comment type="caution">
    <text evidence="2">The sequence shown here is derived from an EMBL/GenBank/DDBJ whole genome shotgun (WGS) entry which is preliminary data.</text>
</comment>
<dbReference type="EMBL" id="JBHRYB010000008">
    <property type="protein sequence ID" value="MFC3680526.1"/>
    <property type="molecule type" value="Genomic_DNA"/>
</dbReference>
<dbReference type="InterPro" id="IPR040448">
    <property type="entry name" value="PanZ_GNAT"/>
</dbReference>
<dbReference type="SUPFAM" id="SSF55729">
    <property type="entry name" value="Acyl-CoA N-acyltransferases (Nat)"/>
    <property type="match status" value="1"/>
</dbReference>
<evidence type="ECO:0000259" key="1">
    <source>
        <dbReference type="PROSITE" id="PS51186"/>
    </source>
</evidence>
<protein>
    <submittedName>
        <fullName evidence="2">Acetyl-CoA sensor PanZ family protein</fullName>
    </submittedName>
</protein>
<keyword evidence="3" id="KW-1185">Reference proteome</keyword>
<proteinExistence type="predicted"/>
<sequence length="133" mass="15136">MPVRLEHIQQPSDADWQDIGKIHQDTASSGLVSTPQQLAQRLTDGSWIIAGRFNDRIIGLLIATETEQGVQLEQAAVRTITQNRGVLHQLLHHLCEWAEKEGKTLIFQNVSDGFRQPLQNRGFQCDDHHCRYN</sequence>
<reference evidence="3" key="1">
    <citation type="journal article" date="2019" name="Int. J. Syst. Evol. Microbiol.">
        <title>The Global Catalogue of Microorganisms (GCM) 10K type strain sequencing project: providing services to taxonomists for standard genome sequencing and annotation.</title>
        <authorList>
            <consortium name="The Broad Institute Genomics Platform"/>
            <consortium name="The Broad Institute Genome Sequencing Center for Infectious Disease"/>
            <person name="Wu L."/>
            <person name="Ma J."/>
        </authorList>
    </citation>
    <scope>NUCLEOTIDE SEQUENCE [LARGE SCALE GENOMIC DNA]</scope>
    <source>
        <strain evidence="3">KCTC 42424</strain>
    </source>
</reference>
<evidence type="ECO:0000313" key="2">
    <source>
        <dbReference type="EMBL" id="MFC3680526.1"/>
    </source>
</evidence>
<name>A0ABV7VUX8_9GAMM</name>
<dbReference type="InterPro" id="IPR016181">
    <property type="entry name" value="Acyl_CoA_acyltransferase"/>
</dbReference>
<gene>
    <name evidence="2" type="ORF">ACFOMG_10505</name>
</gene>
<dbReference type="RefSeq" id="WP_376866513.1">
    <property type="nucleotide sequence ID" value="NZ_JBHRYB010000008.1"/>
</dbReference>
<accession>A0ABV7VUX8</accession>
<feature type="domain" description="N-acetyltransferase" evidence="1">
    <location>
        <begin position="6"/>
        <end position="133"/>
    </location>
</feature>
<dbReference type="Proteomes" id="UP001595722">
    <property type="component" value="Unassembled WGS sequence"/>
</dbReference>
<dbReference type="Gene3D" id="3.40.630.30">
    <property type="match status" value="1"/>
</dbReference>